<dbReference type="SUPFAM" id="SSF56112">
    <property type="entry name" value="Protein kinase-like (PK-like)"/>
    <property type="match status" value="1"/>
</dbReference>
<dbReference type="GO" id="GO:0004672">
    <property type="term" value="F:protein kinase activity"/>
    <property type="evidence" value="ECO:0007669"/>
    <property type="project" value="InterPro"/>
</dbReference>
<dbReference type="Proteomes" id="UP001454036">
    <property type="component" value="Unassembled WGS sequence"/>
</dbReference>
<reference evidence="6 7" key="1">
    <citation type="submission" date="2024-01" db="EMBL/GenBank/DDBJ databases">
        <title>The complete chloroplast genome sequence of Lithospermum erythrorhizon: insights into the phylogenetic relationship among Boraginaceae species and the maternal lineages of purple gromwells.</title>
        <authorList>
            <person name="Okada T."/>
            <person name="Watanabe K."/>
        </authorList>
    </citation>
    <scope>NUCLEOTIDE SEQUENCE [LARGE SCALE GENOMIC DNA]</scope>
</reference>
<protein>
    <recommendedName>
        <fullName evidence="5">Protein kinase domain-containing protein</fullName>
    </recommendedName>
</protein>
<dbReference type="Pfam" id="PF00069">
    <property type="entry name" value="Pkinase"/>
    <property type="match status" value="1"/>
</dbReference>
<organism evidence="6 7">
    <name type="scientific">Lithospermum erythrorhizon</name>
    <name type="common">Purple gromwell</name>
    <name type="synonym">Lithospermum officinale var. erythrorhizon</name>
    <dbReference type="NCBI Taxonomy" id="34254"/>
    <lineage>
        <taxon>Eukaryota</taxon>
        <taxon>Viridiplantae</taxon>
        <taxon>Streptophyta</taxon>
        <taxon>Embryophyta</taxon>
        <taxon>Tracheophyta</taxon>
        <taxon>Spermatophyta</taxon>
        <taxon>Magnoliopsida</taxon>
        <taxon>eudicotyledons</taxon>
        <taxon>Gunneridae</taxon>
        <taxon>Pentapetalae</taxon>
        <taxon>asterids</taxon>
        <taxon>lamiids</taxon>
        <taxon>Boraginales</taxon>
        <taxon>Boraginaceae</taxon>
        <taxon>Boraginoideae</taxon>
        <taxon>Lithospermeae</taxon>
        <taxon>Lithospermum</taxon>
    </lineage>
</organism>
<comment type="caution">
    <text evidence="6">The sequence shown here is derived from an EMBL/GenBank/DDBJ whole genome shotgun (WGS) entry which is preliminary data.</text>
</comment>
<keyword evidence="3" id="KW-0418">Kinase</keyword>
<keyword evidence="2" id="KW-0547">Nucleotide-binding</keyword>
<dbReference type="PIRSF" id="PIRSF000654">
    <property type="entry name" value="Integrin-linked_kinase"/>
    <property type="match status" value="1"/>
</dbReference>
<evidence type="ECO:0000256" key="4">
    <source>
        <dbReference type="ARBA" id="ARBA00022840"/>
    </source>
</evidence>
<evidence type="ECO:0000259" key="5">
    <source>
        <dbReference type="PROSITE" id="PS50011"/>
    </source>
</evidence>
<dbReference type="FunFam" id="1.10.510.10:FF:000095">
    <property type="entry name" value="protein STRUBBELIG-RECEPTOR FAMILY 8"/>
    <property type="match status" value="1"/>
</dbReference>
<dbReference type="PANTHER" id="PTHR47973">
    <property type="entry name" value="CYSTEINE-RICH RECEPTOR-LIKE PROTEIN KINASE 3"/>
    <property type="match status" value="1"/>
</dbReference>
<evidence type="ECO:0000313" key="7">
    <source>
        <dbReference type="Proteomes" id="UP001454036"/>
    </source>
</evidence>
<dbReference type="InterPro" id="IPR011009">
    <property type="entry name" value="Kinase-like_dom_sf"/>
</dbReference>
<dbReference type="InterPro" id="IPR000719">
    <property type="entry name" value="Prot_kinase_dom"/>
</dbReference>
<dbReference type="PROSITE" id="PS50011">
    <property type="entry name" value="PROTEIN_KINASE_DOM"/>
    <property type="match status" value="1"/>
</dbReference>
<keyword evidence="1" id="KW-0808">Transferase</keyword>
<gene>
    <name evidence="6" type="ORF">LIER_27651</name>
</gene>
<evidence type="ECO:0000256" key="1">
    <source>
        <dbReference type="ARBA" id="ARBA00022679"/>
    </source>
</evidence>
<sequence length="250" mass="28354">MAKGSLENQLYNHVDKQACLTWEQRVNICIGAARGLNFLHGVFESGVIHRHVNCSNIMLDDNFVPKIADFGIAKLANDGDDTITTHICGTIGYLAPEYLVFGKVTKKIDVFGFGVVLLVVLSGRRHNDYVSYGDDGRYYPMCVHLWAEKCIRENKVDKLIDPELIGQFKSESVVKFLEVAQNCLHPQPDKRHTMEEVVAGLELALEKQLSSTYTHWIESHEPPNLQYLQPQNERKYSSSSKLYDKFVHGI</sequence>
<dbReference type="EMBL" id="BAABME010008964">
    <property type="protein sequence ID" value="GAA0174209.1"/>
    <property type="molecule type" value="Genomic_DNA"/>
</dbReference>
<keyword evidence="4" id="KW-0067">ATP-binding</keyword>
<dbReference type="GO" id="GO:0005524">
    <property type="term" value="F:ATP binding"/>
    <property type="evidence" value="ECO:0007669"/>
    <property type="project" value="UniProtKB-KW"/>
</dbReference>
<evidence type="ECO:0000256" key="3">
    <source>
        <dbReference type="ARBA" id="ARBA00022777"/>
    </source>
</evidence>
<dbReference type="InterPro" id="IPR052059">
    <property type="entry name" value="CR_Ser/Thr_kinase"/>
</dbReference>
<feature type="domain" description="Protein kinase" evidence="5">
    <location>
        <begin position="1"/>
        <end position="205"/>
    </location>
</feature>
<accession>A0AAV3RCR4</accession>
<dbReference type="AlphaFoldDB" id="A0AAV3RCR4"/>
<proteinExistence type="predicted"/>
<dbReference type="Gene3D" id="1.10.510.10">
    <property type="entry name" value="Transferase(Phosphotransferase) domain 1"/>
    <property type="match status" value="1"/>
</dbReference>
<name>A0AAV3RCR4_LITER</name>
<evidence type="ECO:0000313" key="6">
    <source>
        <dbReference type="EMBL" id="GAA0174209.1"/>
    </source>
</evidence>
<keyword evidence="7" id="KW-1185">Reference proteome</keyword>
<evidence type="ECO:0000256" key="2">
    <source>
        <dbReference type="ARBA" id="ARBA00022741"/>
    </source>
</evidence>